<organism evidence="2 3">
    <name type="scientific">Streptomyces broussonetiae</name>
    <dbReference type="NCBI Taxonomy" id="2686304"/>
    <lineage>
        <taxon>Bacteria</taxon>
        <taxon>Bacillati</taxon>
        <taxon>Actinomycetota</taxon>
        <taxon>Actinomycetes</taxon>
        <taxon>Kitasatosporales</taxon>
        <taxon>Streptomycetaceae</taxon>
        <taxon>Streptomyces</taxon>
    </lineage>
</organism>
<dbReference type="KEGG" id="sbro:GQF42_42680"/>
<dbReference type="Pfam" id="PF00106">
    <property type="entry name" value="adh_short"/>
    <property type="match status" value="1"/>
</dbReference>
<evidence type="ECO:0000256" key="1">
    <source>
        <dbReference type="SAM" id="MobiDB-lite"/>
    </source>
</evidence>
<evidence type="ECO:0000313" key="2">
    <source>
        <dbReference type="EMBL" id="QHA09038.1"/>
    </source>
</evidence>
<dbReference type="AlphaFoldDB" id="A0A6I6N757"/>
<gene>
    <name evidence="2" type="ORF">GQF42_42680</name>
</gene>
<evidence type="ECO:0000313" key="3">
    <source>
        <dbReference type="Proteomes" id="UP000436138"/>
    </source>
</evidence>
<proteinExistence type="predicted"/>
<dbReference type="InterPro" id="IPR036291">
    <property type="entry name" value="NAD(P)-bd_dom_sf"/>
</dbReference>
<dbReference type="Gene3D" id="3.40.50.720">
    <property type="entry name" value="NAD(P)-binding Rossmann-like Domain"/>
    <property type="match status" value="1"/>
</dbReference>
<name>A0A6I6N757_9ACTN</name>
<dbReference type="InterPro" id="IPR002347">
    <property type="entry name" value="SDR_fam"/>
</dbReference>
<dbReference type="SUPFAM" id="SSF51735">
    <property type="entry name" value="NAD(P)-binding Rossmann-fold domains"/>
    <property type="match status" value="1"/>
</dbReference>
<dbReference type="EMBL" id="CP047020">
    <property type="protein sequence ID" value="QHA09038.1"/>
    <property type="molecule type" value="Genomic_DNA"/>
</dbReference>
<reference evidence="2 3" key="1">
    <citation type="submission" date="2019-12" db="EMBL/GenBank/DDBJ databases">
        <title>Streptomyces sp. strain T44 isolated from rhizosphere soil of Broussonetia papyrifera.</title>
        <authorList>
            <person name="Mo P."/>
        </authorList>
    </citation>
    <scope>NUCLEOTIDE SEQUENCE [LARGE SCALE GENOMIC DNA]</scope>
    <source>
        <strain evidence="2 3">T44</strain>
    </source>
</reference>
<dbReference type="Proteomes" id="UP000436138">
    <property type="component" value="Chromosome"/>
</dbReference>
<sequence>MAALASVPGMAGYSASKAAALALTQTLRLQFTAQGVRVHAVLAGPWTPTRPGAWTSPKPHHPPSRMRSSTAWPPATTRSSPIHSRPRCRRAGRPAR</sequence>
<feature type="compositionally biased region" description="Polar residues" evidence="1">
    <location>
        <begin position="66"/>
        <end position="82"/>
    </location>
</feature>
<feature type="region of interest" description="Disordered" evidence="1">
    <location>
        <begin position="44"/>
        <end position="96"/>
    </location>
</feature>
<protein>
    <submittedName>
        <fullName evidence="2">SDR family NAD(P)-dependent oxidoreductase</fullName>
    </submittedName>
</protein>
<keyword evidence="3" id="KW-1185">Reference proteome</keyword>
<feature type="compositionally biased region" description="Basic residues" evidence="1">
    <location>
        <begin position="84"/>
        <end position="96"/>
    </location>
</feature>
<accession>A0A6I6N757</accession>